<dbReference type="GO" id="GO:0033068">
    <property type="term" value="P:macrolide biosynthetic process"/>
    <property type="evidence" value="ECO:0007669"/>
    <property type="project" value="UniProtKB-ARBA"/>
</dbReference>
<keyword evidence="6" id="KW-0511">Multifunctional enzyme</keyword>
<dbReference type="Pfam" id="PF16197">
    <property type="entry name" value="KAsynt_C_assoc"/>
    <property type="match status" value="1"/>
</dbReference>
<dbReference type="InterPro" id="IPR001227">
    <property type="entry name" value="Ac_transferase_dom_sf"/>
</dbReference>
<proteinExistence type="predicted"/>
<evidence type="ECO:0000313" key="10">
    <source>
        <dbReference type="EMBL" id="TDV56122.1"/>
    </source>
</evidence>
<dbReference type="PROSITE" id="PS52004">
    <property type="entry name" value="KS3_2"/>
    <property type="match status" value="2"/>
</dbReference>
<dbReference type="Gene3D" id="3.40.50.720">
    <property type="entry name" value="NAD(P)-binding Rossmann-like Domain"/>
    <property type="match status" value="2"/>
</dbReference>
<dbReference type="PROSITE" id="PS50075">
    <property type="entry name" value="CARRIER"/>
    <property type="match status" value="2"/>
</dbReference>
<dbReference type="InterPro" id="IPR020806">
    <property type="entry name" value="PKS_PP-bd"/>
</dbReference>
<organism evidence="10 11">
    <name type="scientific">Actinophytocola oryzae</name>
    <dbReference type="NCBI Taxonomy" id="502181"/>
    <lineage>
        <taxon>Bacteria</taxon>
        <taxon>Bacillati</taxon>
        <taxon>Actinomycetota</taxon>
        <taxon>Actinomycetes</taxon>
        <taxon>Pseudonocardiales</taxon>
        <taxon>Pseudonocardiaceae</taxon>
    </lineage>
</organism>
<dbReference type="SMART" id="SM00827">
    <property type="entry name" value="PKS_AT"/>
    <property type="match status" value="1"/>
</dbReference>
<dbReference type="PANTHER" id="PTHR43775">
    <property type="entry name" value="FATTY ACID SYNTHASE"/>
    <property type="match status" value="1"/>
</dbReference>
<dbReference type="InterPro" id="IPR013968">
    <property type="entry name" value="PKS_KR"/>
</dbReference>
<name>A0A4R7W135_9PSEU</name>
<dbReference type="Gene3D" id="3.40.366.10">
    <property type="entry name" value="Malonyl-Coenzyme A Acyl Carrier Protein, domain 2"/>
    <property type="match status" value="4"/>
</dbReference>
<dbReference type="InterPro" id="IPR018201">
    <property type="entry name" value="Ketoacyl_synth_AS"/>
</dbReference>
<evidence type="ECO:0000259" key="8">
    <source>
        <dbReference type="PROSITE" id="PS50075"/>
    </source>
</evidence>
<dbReference type="Pfam" id="PF00550">
    <property type="entry name" value="PP-binding"/>
    <property type="match status" value="2"/>
</dbReference>
<dbReference type="Pfam" id="PF00109">
    <property type="entry name" value="ketoacyl-synt"/>
    <property type="match status" value="2"/>
</dbReference>
<feature type="domain" description="Carrier" evidence="8">
    <location>
        <begin position="2732"/>
        <end position="2807"/>
    </location>
</feature>
<dbReference type="SMART" id="SM00825">
    <property type="entry name" value="PKS_KS"/>
    <property type="match status" value="2"/>
</dbReference>
<evidence type="ECO:0000256" key="3">
    <source>
        <dbReference type="ARBA" id="ARBA00022553"/>
    </source>
</evidence>
<dbReference type="InterPro" id="IPR057326">
    <property type="entry name" value="KR_dom"/>
</dbReference>
<dbReference type="InterPro" id="IPR016039">
    <property type="entry name" value="Thiolase-like"/>
</dbReference>
<dbReference type="Gene3D" id="1.10.1200.10">
    <property type="entry name" value="ACP-like"/>
    <property type="match status" value="1"/>
</dbReference>
<dbReference type="InterPro" id="IPR016035">
    <property type="entry name" value="Acyl_Trfase/lysoPLipase"/>
</dbReference>
<keyword evidence="3" id="KW-0597">Phosphoprotein</keyword>
<keyword evidence="2" id="KW-0596">Phosphopantetheine</keyword>
<dbReference type="Pfam" id="PF08990">
    <property type="entry name" value="Docking"/>
    <property type="match status" value="1"/>
</dbReference>
<feature type="domain" description="Ketosynthase family 3 (KS3)" evidence="9">
    <location>
        <begin position="1404"/>
        <end position="1833"/>
    </location>
</feature>
<dbReference type="Pfam" id="PF21394">
    <property type="entry name" value="Beta-ketacyl_N"/>
    <property type="match status" value="1"/>
</dbReference>
<dbReference type="InterPro" id="IPR015083">
    <property type="entry name" value="NorB/c/GfsB-D-like_docking"/>
</dbReference>
<gene>
    <name evidence="10" type="ORF">CLV71_102186</name>
</gene>
<protein>
    <submittedName>
        <fullName evidence="10">Acyl transferase family protein</fullName>
    </submittedName>
</protein>
<dbReference type="Gene3D" id="3.40.50.1820">
    <property type="entry name" value="alpha/beta hydrolase"/>
    <property type="match status" value="1"/>
</dbReference>
<dbReference type="SMART" id="SM00823">
    <property type="entry name" value="PKS_PP"/>
    <property type="match status" value="2"/>
</dbReference>
<feature type="region of interest" description="Disordered" evidence="7">
    <location>
        <begin position="2805"/>
        <end position="2845"/>
    </location>
</feature>
<keyword evidence="4 10" id="KW-0808">Transferase</keyword>
<evidence type="ECO:0000256" key="5">
    <source>
        <dbReference type="ARBA" id="ARBA00022737"/>
    </source>
</evidence>
<evidence type="ECO:0000259" key="9">
    <source>
        <dbReference type="PROSITE" id="PS52004"/>
    </source>
</evidence>
<dbReference type="SUPFAM" id="SSF52151">
    <property type="entry name" value="FabD/lysophospholipase-like"/>
    <property type="match status" value="2"/>
</dbReference>
<dbReference type="Pfam" id="PF02801">
    <property type="entry name" value="Ketoacyl-synt_C"/>
    <property type="match status" value="2"/>
</dbReference>
<dbReference type="Proteomes" id="UP000294927">
    <property type="component" value="Unassembled WGS sequence"/>
</dbReference>
<dbReference type="SMART" id="SM00822">
    <property type="entry name" value="PKS_KR"/>
    <property type="match status" value="2"/>
</dbReference>
<keyword evidence="5" id="KW-0677">Repeat</keyword>
<dbReference type="InterPro" id="IPR036291">
    <property type="entry name" value="NAD(P)-bd_dom_sf"/>
</dbReference>
<dbReference type="Pfam" id="PF22621">
    <property type="entry name" value="CurL-like_PKS_C"/>
    <property type="match status" value="1"/>
</dbReference>
<dbReference type="InterPro" id="IPR020841">
    <property type="entry name" value="PKS_Beta-ketoAc_synthase_dom"/>
</dbReference>
<dbReference type="InterPro" id="IPR049490">
    <property type="entry name" value="C883_1060-like_KR_N"/>
</dbReference>
<dbReference type="Gene3D" id="3.30.70.3290">
    <property type="match status" value="3"/>
</dbReference>
<dbReference type="PANTHER" id="PTHR43775:SF51">
    <property type="entry name" value="INACTIVE PHENOLPHTHIOCEROL SYNTHESIS POLYKETIDE SYNTHASE TYPE I PKS1-RELATED"/>
    <property type="match status" value="1"/>
</dbReference>
<dbReference type="OrthoDB" id="9778690at2"/>
<dbReference type="InterPro" id="IPR014043">
    <property type="entry name" value="Acyl_transferase_dom"/>
</dbReference>
<dbReference type="InterPro" id="IPR032821">
    <property type="entry name" value="PKS_assoc"/>
</dbReference>
<evidence type="ECO:0000256" key="7">
    <source>
        <dbReference type="SAM" id="MobiDB-lite"/>
    </source>
</evidence>
<dbReference type="EMBL" id="SOCP01000002">
    <property type="protein sequence ID" value="TDV56122.1"/>
    <property type="molecule type" value="Genomic_DNA"/>
</dbReference>
<evidence type="ECO:0000256" key="2">
    <source>
        <dbReference type="ARBA" id="ARBA00022450"/>
    </source>
</evidence>
<dbReference type="SUPFAM" id="SSF51735">
    <property type="entry name" value="NAD(P)-binding Rossmann-fold domains"/>
    <property type="match status" value="4"/>
</dbReference>
<feature type="domain" description="Carrier" evidence="8">
    <location>
        <begin position="1307"/>
        <end position="1385"/>
    </location>
</feature>
<dbReference type="GO" id="GO:0004315">
    <property type="term" value="F:3-oxoacyl-[acyl-carrier-protein] synthase activity"/>
    <property type="evidence" value="ECO:0007669"/>
    <property type="project" value="InterPro"/>
</dbReference>
<reference evidence="10 11" key="1">
    <citation type="submission" date="2019-03" db="EMBL/GenBank/DDBJ databases">
        <title>Genomic Encyclopedia of Archaeal and Bacterial Type Strains, Phase II (KMG-II): from individual species to whole genera.</title>
        <authorList>
            <person name="Goeker M."/>
        </authorList>
    </citation>
    <scope>NUCLEOTIDE SEQUENCE [LARGE SCALE GENOMIC DNA]</scope>
    <source>
        <strain evidence="10 11">DSM 45499</strain>
    </source>
</reference>
<evidence type="ECO:0000256" key="1">
    <source>
        <dbReference type="ARBA" id="ARBA00001957"/>
    </source>
</evidence>
<evidence type="ECO:0000313" key="11">
    <source>
        <dbReference type="Proteomes" id="UP000294927"/>
    </source>
</evidence>
<dbReference type="GO" id="GO:0006633">
    <property type="term" value="P:fatty acid biosynthetic process"/>
    <property type="evidence" value="ECO:0007669"/>
    <property type="project" value="InterPro"/>
</dbReference>
<dbReference type="InterPro" id="IPR050091">
    <property type="entry name" value="PKS_NRPS_Biosynth_Enz"/>
</dbReference>
<dbReference type="SMART" id="SM01294">
    <property type="entry name" value="PKS_PP_betabranch"/>
    <property type="match status" value="1"/>
</dbReference>
<dbReference type="InterPro" id="IPR009081">
    <property type="entry name" value="PP-bd_ACP"/>
</dbReference>
<dbReference type="InterPro" id="IPR014031">
    <property type="entry name" value="Ketoacyl_synth_C"/>
</dbReference>
<dbReference type="SUPFAM" id="SSF47336">
    <property type="entry name" value="ACP-like"/>
    <property type="match status" value="2"/>
</dbReference>
<dbReference type="CDD" id="cd08953">
    <property type="entry name" value="KR_2_SDR_x"/>
    <property type="match status" value="1"/>
</dbReference>
<dbReference type="InterPro" id="IPR029058">
    <property type="entry name" value="AB_hydrolase_fold"/>
</dbReference>
<dbReference type="GO" id="GO:0031177">
    <property type="term" value="F:phosphopantetheine binding"/>
    <property type="evidence" value="ECO:0007669"/>
    <property type="project" value="InterPro"/>
</dbReference>
<comment type="cofactor">
    <cofactor evidence="1">
        <name>pantetheine 4'-phosphate</name>
        <dbReference type="ChEBI" id="CHEBI:47942"/>
    </cofactor>
</comment>
<dbReference type="InterPro" id="IPR014030">
    <property type="entry name" value="Ketoacyl_synth_N"/>
</dbReference>
<dbReference type="Gene3D" id="3.40.47.10">
    <property type="match status" value="2"/>
</dbReference>
<sequence>MSDPVDQADKLRGYLTRVTGELHRTRQRLRDLEERENEPIAIVAAACRYPGGISSPEDLWRLVDEGGNVLSGLPADRGWDVEGLYDPDPDKLGKSYVRHGAFMDNASHFDAEFFGISPREALAMDPQQRLLLEVTWEVCERAGIDPTSLRGSRTGVYVGVIPQGYGNGRDGKDEVEGFVATGTSASVASGRLSYVLGLEGPAVTVDTACSSSLVALHLAAQALRSGECDLAIAGGTTIMATPAVFVEFSRQRGLAPDGLCKAFAESADGFGWSEGAGVLAVERLSDARRLGHRVLAVMRGSAVNQDGASNGLTAPNGPSQQRVIRAALANAGLVAGDVDVVEAHGTGTTLGDPIEAQAILATYGQNRPAEHPLWLGSVKTNIGHAQGAAGVAGLIKILGAMEHGVLPKTLHVNEPTPQVDWSSGAVELLTEAREWPVDGHPRRAGISSFGISGTNAHVILEQDTAPQTEDAEGVVPSVVPWTISARTAKALRAQAERLRAHLVADPALRPVDVGLSLATTRAGLEYRAVVTGSDLSDFLPALDALATKSAAVNLIQGVGLSQPSVALAFPDVAFPAPGRLSEIPAFATAYAEVLAELGGKSVPSFATGVALAKLLAALNVLPEYVAGDGVGAVVAAHVAGVWSLADAAAVAAALVGGDLETVLGSVSYHDPAISIVPDADGKPVSAAQSRDAGYWLARLTATGPSGGQEWLAGHDIPTATLDAAAVDLDALVAIVAGLAVRGVPVTWGPYFAGSGASWVELPTYAFQRRSFWLASGEVELPAPACAVGLPPAVTVERTVETEADDWRYRETWAPITGTPATPVAGWWLVAIPERQAGHAWVAGAIRALTGRGVDVRQVVVADADADRAILTRSVTTVLAGGPAPSGVLSLLALDEAAHDVHASVPGGLLSTFALVQALGDAGVNSPLWCATRGAVSVGDDDPVTSPAQTAVWGFGRVVGLEHPQRWGGLVDLPDTVAEDGVAKLADVLGAIAGEDQVALRVDGVFGRRLTHAADDPYDAAWTPRGTVLITGGTGGIGARAARWLAGAGAEHLVLASRSGQNAPGVAELTQELAETGTRVSVVACDFTDRDAVTALVEGLRADGEQIRAVLHAAGVLQVGPLAETTVDELADVMAAKAAGAAHLSELFEVDDLDAFVLFSSISAVWGSGTQAVYAAANAYLDGLARQRRAAGFTATSVAWGMWGEIGMAASDEASAQLRDLGLVPMAPETGIVALRRALDRDDTCVTVADVTWDRFAPRFTAFRRSPLIGDLPEVRALAPAPAPAAPVIAATALAEELAPLSVVEQEQALLALVREKTAAVLGREDDDDDEGIEPGRAFKDLGFFSLTAVELRNRLATATGLDLAPTLIFDHPTPLALADFLRAELMGARKEQTAVAPVLTVAADEPIAVVGLGCRFPGGANDPQLYWTKLLDGLDGVREVPSDRWDASAYYDEDRAAAGKAYTRHGGFLDDIAGWDAAFFGLSPQEALRLDPQHRLVMDLVWEALEDAGIAPDGLRGSRTGMFLGLVDAGQYVRRQTEAEGATPIDDPYLGLGSSPSAAAGRVAYHLDLRGPCFTVDTACSSSLVATHLAVQSLRRGECDLAIVAGSSTITHPDLFVQACKMGMLAENGQCKTFDAAADGFVIGEGAGVLILQRAGDAATNGRRQHAVIRGSAITQDGQSNGLTAPNRVAQLAVVRTALADAGLVPDDIGYVEAHGSGTELGDTIEFSALREVFGARPAEHPLVVGAVKSNIGHLLAAAGMAGLIKAILSVKNGEVPTNLHMGEPNSVVTVDGPVRPAIGRQPFPAAAAGGPNRAGVSSFGWSGTNAHVIVERAEEAPAPAVSRPWQALTISAAGTAALRQTAARLAEHLADNPALELADVAYTTQTGRASLPLRATVVGRDAADTLDRLRALAAGLADGTSAGTETPSTSQRVGYLLPGTDEVWPGAVEELYRAESAFAAAIDDCVTAAGDLGVDLWAELNGGRSALGAFAVEYALVALLGSWGLTPAAVLGHGTGEYVAACVAGVFDLAGALRLVGLDATRGVDEVAGEIATLSRTGPRVPVLTPSGELLSEVQAVSPFYWAERRCRPTALTGDKPGGDALRQLARQAGVLVEAGPGQALADLAGEHTELPAVPVMPARDAEAARPAWLAAIGRLWELGTTVDWTAGHPDLRRPVTLPTYPFQRTRFWPEVRERQEKQEARPVATRGIRHHTPTWRRHDALAASAPAGQLLVFAPEGVFGTRLVAQAAAAGHDAVLVQPGTTYARQDGVFTIDVTKPAHYLRLLEEAVTDGGALRVVHAFGTHGGAWDLEAALDNGFYSLLWLAQALGRALANRDVELVAAVADTFDVLGGDATNPVPATVAGVCRSIATEYPKVRVRCVDLVSGVDAGDLAGQVLREVDLLAAAEPGADEVVAWRRGRRWVRTFEETTLPPAEEEQVWRRGGTYVITGGTGGLGLIMARRLAPLGVRLALVGRTELPEEAGWDEWLAGHDPDEKVSAILLAVRQLRAAGAEVATFAADVSDTDAVKRVLHAVREKFGRVHGVVHAAGVPGAGLLAAKAKDDAAAVLAPKVGGTLAIAEALRDDPPELFALYSSSAASIGGFGEADYCAANAFLDAFAASSTGHVADKVVSVAWGAWQFDAWQSVTLAGNPALEMVRQYRDEFGITEEEGPDTLTRVLAAGTPQVLVLTKPLADVVADLAALTNPDGELAAPTAGGQRFPRPDLRTPYLAPRTKVERRVAEVWQDSLGIEQVGVHDPFFELGGTSLAGITVVNRLSKEFGVELAAASLFERPTVAQFSELLAVPDNDDTTAPPPSQVDNSAARGERRRARTGAAAVRARKARR</sequence>
<dbReference type="FunFam" id="1.10.1200.10:FF:000007">
    <property type="entry name" value="Probable polyketide synthase pks17"/>
    <property type="match status" value="1"/>
</dbReference>
<accession>A0A4R7W135</accession>
<dbReference type="InterPro" id="IPR036736">
    <property type="entry name" value="ACP-like_sf"/>
</dbReference>
<dbReference type="PROSITE" id="PS00606">
    <property type="entry name" value="KS3_1"/>
    <property type="match status" value="1"/>
</dbReference>
<dbReference type="GO" id="GO:0004312">
    <property type="term" value="F:fatty acid synthase activity"/>
    <property type="evidence" value="ECO:0007669"/>
    <property type="project" value="TreeGrafter"/>
</dbReference>
<dbReference type="Pfam" id="PF08659">
    <property type="entry name" value="KR"/>
    <property type="match status" value="2"/>
</dbReference>
<evidence type="ECO:0000256" key="4">
    <source>
        <dbReference type="ARBA" id="ARBA00022679"/>
    </source>
</evidence>
<feature type="domain" description="Ketosynthase family 3 (KS3)" evidence="9">
    <location>
        <begin position="37"/>
        <end position="462"/>
    </location>
</feature>
<dbReference type="CDD" id="cd00833">
    <property type="entry name" value="PKS"/>
    <property type="match status" value="2"/>
</dbReference>
<dbReference type="CDD" id="cd08952">
    <property type="entry name" value="KR_1_SDR_x"/>
    <property type="match status" value="1"/>
</dbReference>
<dbReference type="RefSeq" id="WP_133901403.1">
    <property type="nucleotide sequence ID" value="NZ_SOCP01000002.1"/>
</dbReference>
<dbReference type="SUPFAM" id="SSF53901">
    <property type="entry name" value="Thiolase-like"/>
    <property type="match status" value="2"/>
</dbReference>
<keyword evidence="11" id="KW-1185">Reference proteome</keyword>
<evidence type="ECO:0000256" key="6">
    <source>
        <dbReference type="ARBA" id="ARBA00023268"/>
    </source>
</evidence>
<comment type="caution">
    <text evidence="10">The sequence shown here is derived from an EMBL/GenBank/DDBJ whole genome shotgun (WGS) entry which is preliminary data.</text>
</comment>
<dbReference type="FunFam" id="3.40.47.10:FF:000019">
    <property type="entry name" value="Polyketide synthase type I"/>
    <property type="match status" value="2"/>
</dbReference>